<keyword evidence="6 14" id="KW-1133">Transmembrane helix</keyword>
<evidence type="ECO:0000256" key="9">
    <source>
        <dbReference type="ARBA" id="ARBA00023157"/>
    </source>
</evidence>
<evidence type="ECO:0000313" key="17">
    <source>
        <dbReference type="Proteomes" id="UP000261580"/>
    </source>
</evidence>
<protein>
    <recommendedName>
        <fullName evidence="14">Olfactory receptor</fullName>
    </recommendedName>
</protein>
<feature type="transmembrane region" description="Helical" evidence="14">
    <location>
        <begin position="277"/>
        <end position="297"/>
    </location>
</feature>
<keyword evidence="8 14" id="KW-0472">Membrane</keyword>
<dbReference type="InterPro" id="IPR000276">
    <property type="entry name" value="GPCR_Rhodpsn"/>
</dbReference>
<evidence type="ECO:0000256" key="2">
    <source>
        <dbReference type="ARBA" id="ARBA00022475"/>
    </source>
</evidence>
<dbReference type="OMA" id="WIIAKAC"/>
<keyword evidence="3 14" id="KW-0716">Sensory transduction</keyword>
<dbReference type="PRINTS" id="PR00237">
    <property type="entry name" value="GPCRRHODOPSN"/>
</dbReference>
<accession>A0A3Q4IFU3</accession>
<keyword evidence="9" id="KW-1015">Disulfide bond</keyword>
<keyword evidence="4 13" id="KW-0812">Transmembrane</keyword>
<reference evidence="16" key="1">
    <citation type="submission" date="2025-08" db="UniProtKB">
        <authorList>
            <consortium name="Ensembl"/>
        </authorList>
    </citation>
    <scope>IDENTIFICATION</scope>
</reference>
<evidence type="ECO:0000256" key="8">
    <source>
        <dbReference type="ARBA" id="ARBA00023136"/>
    </source>
</evidence>
<evidence type="ECO:0000256" key="14">
    <source>
        <dbReference type="RuleBase" id="RU363047"/>
    </source>
</evidence>
<evidence type="ECO:0000256" key="12">
    <source>
        <dbReference type="ARBA" id="ARBA00023224"/>
    </source>
</evidence>
<dbReference type="Proteomes" id="UP000261580">
    <property type="component" value="Unassembled WGS sequence"/>
</dbReference>
<organism evidence="16 17">
    <name type="scientific">Neolamprologus brichardi</name>
    <name type="common">Fairy cichlid</name>
    <name type="synonym">Lamprologus brichardi</name>
    <dbReference type="NCBI Taxonomy" id="32507"/>
    <lineage>
        <taxon>Eukaryota</taxon>
        <taxon>Metazoa</taxon>
        <taxon>Chordata</taxon>
        <taxon>Craniata</taxon>
        <taxon>Vertebrata</taxon>
        <taxon>Euteleostomi</taxon>
        <taxon>Actinopterygii</taxon>
        <taxon>Neopterygii</taxon>
        <taxon>Teleostei</taxon>
        <taxon>Neoteleostei</taxon>
        <taxon>Acanthomorphata</taxon>
        <taxon>Ovalentaria</taxon>
        <taxon>Cichlomorphae</taxon>
        <taxon>Cichliformes</taxon>
        <taxon>Cichlidae</taxon>
        <taxon>African cichlids</taxon>
        <taxon>Pseudocrenilabrinae</taxon>
        <taxon>Lamprologini</taxon>
        <taxon>Neolamprologus</taxon>
    </lineage>
</organism>
<dbReference type="SUPFAM" id="SSF81321">
    <property type="entry name" value="Family A G protein-coupled receptor-like"/>
    <property type="match status" value="1"/>
</dbReference>
<feature type="transmembrane region" description="Helical" evidence="14">
    <location>
        <begin position="26"/>
        <end position="53"/>
    </location>
</feature>
<dbReference type="Gene3D" id="1.20.1070.10">
    <property type="entry name" value="Rhodopsin 7-helix transmembrane proteins"/>
    <property type="match status" value="1"/>
</dbReference>
<dbReference type="Ensembl" id="ENSNBRT00000031846.1">
    <property type="protein sequence ID" value="ENSNBRP00000031057.1"/>
    <property type="gene ID" value="ENSNBRG00000023591.1"/>
</dbReference>
<evidence type="ECO:0000256" key="1">
    <source>
        <dbReference type="ARBA" id="ARBA00004651"/>
    </source>
</evidence>
<dbReference type="PROSITE" id="PS00237">
    <property type="entry name" value="G_PROTEIN_RECEP_F1_1"/>
    <property type="match status" value="1"/>
</dbReference>
<evidence type="ECO:0000256" key="13">
    <source>
        <dbReference type="RuleBase" id="RU000688"/>
    </source>
</evidence>
<dbReference type="STRING" id="32507.ENSNBRP00000031057"/>
<evidence type="ECO:0000256" key="10">
    <source>
        <dbReference type="ARBA" id="ARBA00023170"/>
    </source>
</evidence>
<feature type="transmembrane region" description="Helical" evidence="14">
    <location>
        <begin position="65"/>
        <end position="85"/>
    </location>
</feature>
<dbReference type="Pfam" id="PF13853">
    <property type="entry name" value="7tm_4"/>
    <property type="match status" value="1"/>
</dbReference>
<dbReference type="GeneTree" id="ENSGT00940000161369"/>
<evidence type="ECO:0000256" key="3">
    <source>
        <dbReference type="ARBA" id="ARBA00022606"/>
    </source>
</evidence>
<evidence type="ECO:0000256" key="6">
    <source>
        <dbReference type="ARBA" id="ARBA00022989"/>
    </source>
</evidence>
<dbReference type="InterPro" id="IPR000725">
    <property type="entry name" value="Olfact_rcpt"/>
</dbReference>
<feature type="transmembrane region" description="Helical" evidence="14">
    <location>
        <begin position="105"/>
        <end position="123"/>
    </location>
</feature>
<feature type="transmembrane region" description="Helical" evidence="14">
    <location>
        <begin position="144"/>
        <end position="167"/>
    </location>
</feature>
<keyword evidence="10 13" id="KW-0675">Receptor</keyword>
<dbReference type="PROSITE" id="PS50262">
    <property type="entry name" value="G_PROTEIN_RECEP_F1_2"/>
    <property type="match status" value="1"/>
</dbReference>
<proteinExistence type="inferred from homology"/>
<dbReference type="GO" id="GO:0004930">
    <property type="term" value="F:G protein-coupled receptor activity"/>
    <property type="evidence" value="ECO:0007669"/>
    <property type="project" value="UniProtKB-KW"/>
</dbReference>
<keyword evidence="7 13" id="KW-0297">G-protein coupled receptor</keyword>
<dbReference type="FunFam" id="1.20.1070.10:FF:000024">
    <property type="entry name" value="Olfactory receptor"/>
    <property type="match status" value="1"/>
</dbReference>
<keyword evidence="17" id="KW-1185">Reference proteome</keyword>
<dbReference type="AlphaFoldDB" id="A0A3Q4IFU3"/>
<evidence type="ECO:0000256" key="7">
    <source>
        <dbReference type="ARBA" id="ARBA00023040"/>
    </source>
</evidence>
<keyword evidence="12 13" id="KW-0807">Transducer</keyword>
<keyword evidence="11" id="KW-0325">Glycoprotein</keyword>
<evidence type="ECO:0000256" key="4">
    <source>
        <dbReference type="ARBA" id="ARBA00022692"/>
    </source>
</evidence>
<evidence type="ECO:0000256" key="5">
    <source>
        <dbReference type="ARBA" id="ARBA00022725"/>
    </source>
</evidence>
<comment type="similarity">
    <text evidence="13">Belongs to the G-protein coupled receptor 1 family.</text>
</comment>
<dbReference type="GO" id="GO:0004984">
    <property type="term" value="F:olfactory receptor activity"/>
    <property type="evidence" value="ECO:0007669"/>
    <property type="project" value="InterPro"/>
</dbReference>
<dbReference type="PRINTS" id="PR00245">
    <property type="entry name" value="OLFACTORYR"/>
</dbReference>
<dbReference type="InterPro" id="IPR050939">
    <property type="entry name" value="Olfactory_GPCR1"/>
</dbReference>
<dbReference type="PANTHER" id="PTHR24242:SF359">
    <property type="entry name" value="ODORANT RECEPTOR-RELATED"/>
    <property type="match status" value="1"/>
</dbReference>
<keyword evidence="2 14" id="KW-1003">Cell membrane</keyword>
<dbReference type="PANTHER" id="PTHR24242">
    <property type="entry name" value="G-PROTEIN COUPLED RECEPTOR"/>
    <property type="match status" value="1"/>
</dbReference>
<evidence type="ECO:0000259" key="15">
    <source>
        <dbReference type="PROSITE" id="PS50262"/>
    </source>
</evidence>
<comment type="subcellular location">
    <subcellularLocation>
        <location evidence="1 14">Cell membrane</location>
        <topology evidence="1 14">Multi-pass membrane protein</topology>
    </subcellularLocation>
</comment>
<keyword evidence="5 14" id="KW-0552">Olfaction</keyword>
<dbReference type="GO" id="GO:0005886">
    <property type="term" value="C:plasma membrane"/>
    <property type="evidence" value="ECO:0007669"/>
    <property type="project" value="UniProtKB-SubCell"/>
</dbReference>
<sequence length="332" mass="37500">MSLQNRNHSVLTEFILTGFPGLHQEYYGLVSAVLFFVYLVTLIANATVIFLIATNRSLHKPMYYIILNLSVCDILFSTTTLPKIISRYWFRSGSISITACFIQMYFVHYLGSVNSFILFQMALDRYLAICHPLRYSHILTKSNILILSITGWIIAKACPLMIVIRAYPLPYCASNTITHCYCDHIGITVLACTDRTPYAIPALVFAMVVLLCPLAFIIFSYCSILIAVYKIANVQGRLKSLSTCSTQLIIISLYYLPRCFVYLASNVGITFSVDVRIVIIMLYGLAPPMINPLIYCLRAKDMRESLLKQFFRRIVPEKAQVAAISNSLKTSP</sequence>
<feature type="transmembrane region" description="Helical" evidence="14">
    <location>
        <begin position="203"/>
        <end position="228"/>
    </location>
</feature>
<feature type="domain" description="G-protein coupled receptors family 1 profile" evidence="15">
    <location>
        <begin position="44"/>
        <end position="295"/>
    </location>
</feature>
<reference evidence="16" key="2">
    <citation type="submission" date="2025-09" db="UniProtKB">
        <authorList>
            <consortium name="Ensembl"/>
        </authorList>
    </citation>
    <scope>IDENTIFICATION</scope>
</reference>
<evidence type="ECO:0000256" key="11">
    <source>
        <dbReference type="ARBA" id="ARBA00023180"/>
    </source>
</evidence>
<evidence type="ECO:0000313" key="16">
    <source>
        <dbReference type="Ensembl" id="ENSNBRP00000031057.1"/>
    </source>
</evidence>
<dbReference type="InterPro" id="IPR017452">
    <property type="entry name" value="GPCR_Rhodpsn_7TM"/>
</dbReference>
<name>A0A3Q4IFU3_NEOBR</name>